<reference evidence="1 2" key="1">
    <citation type="journal article" date="2011" name="Front. Microbiol.">
        <title>Genomic signatures of strain selection and enhancement in Bacillus atrophaeus var. globigii, a historical biowarfare simulant.</title>
        <authorList>
            <person name="Gibbons H.S."/>
            <person name="Broomall S.M."/>
            <person name="McNew L.A."/>
            <person name="Daligault H."/>
            <person name="Chapman C."/>
            <person name="Bruce D."/>
            <person name="Karavis M."/>
            <person name="Krepps M."/>
            <person name="McGregor P.A."/>
            <person name="Hong C."/>
            <person name="Park K.H."/>
            <person name="Akmal A."/>
            <person name="Feldman A."/>
            <person name="Lin J.S."/>
            <person name="Chang W.E."/>
            <person name="Higgs B.W."/>
            <person name="Demirev P."/>
            <person name="Lindquist J."/>
            <person name="Liem A."/>
            <person name="Fochler E."/>
            <person name="Read T.D."/>
            <person name="Tapia R."/>
            <person name="Johnson S."/>
            <person name="Bishop-Lilly K.A."/>
            <person name="Detter C."/>
            <person name="Han C."/>
            <person name="Sozhamannan S."/>
            <person name="Rosenzweig C.N."/>
            <person name="Skowronski E.W."/>
        </authorList>
    </citation>
    <scope>NUCLEOTIDE SEQUENCE [LARGE SCALE GENOMIC DNA]</scope>
    <source>
        <strain evidence="1 2">GYP-17</strain>
    </source>
</reference>
<sequence length="385" mass="44086">MSLDVLCITLRRWQRWQSLATIAKPYQAEFGLRVKWGQAHCALVAREQTPNFWPLISSRKHTLPGILVVPFPDRDLVAVIVWTETGIELWRCIHRGALAPTLRIVESSMKHHIRYGFCPQGFERCVLEACLPSTQWESLDFQWDDLNTLPVLQRTPKLSAAVVASLAFFAVAWVWPELSNEEAPSTNPAQHIVELRENTPSQTRPEDPHVRDALAHHTIVLNALIELPGWAPVNFRWDRKGILVQVRADTGDLLDLHEFAMGQGIQIQHEEGGRALYWATDKPSSHVVTPTLPFAAQGDWLEDLIHRQFPGLALHRQRVTEHSGLEQRGRFRLRFDDFSFYDFDRLADLLAAHPVVLRALEYEVTRPHAFPWVGRGEMTFEYVGD</sequence>
<evidence type="ECO:0000313" key="2">
    <source>
        <dbReference type="Proteomes" id="UP000288405"/>
    </source>
</evidence>
<evidence type="ECO:0000313" key="1">
    <source>
        <dbReference type="EMBL" id="RUO30503.1"/>
    </source>
</evidence>
<dbReference type="RefSeq" id="WP_126777290.1">
    <property type="nucleotide sequence ID" value="NZ_PIPM01000009.1"/>
</dbReference>
<dbReference type="OrthoDB" id="6397829at2"/>
<gene>
    <name evidence="1" type="ORF">CWE11_09015</name>
</gene>
<dbReference type="EMBL" id="PIPM01000009">
    <property type="protein sequence ID" value="RUO30503.1"/>
    <property type="molecule type" value="Genomic_DNA"/>
</dbReference>
<dbReference type="AlphaFoldDB" id="A0A432WDN5"/>
<keyword evidence="2" id="KW-1185">Reference proteome</keyword>
<dbReference type="Proteomes" id="UP000288405">
    <property type="component" value="Unassembled WGS sequence"/>
</dbReference>
<proteinExistence type="predicted"/>
<accession>A0A432WDN5</accession>
<name>A0A432WDN5_9GAMM</name>
<comment type="caution">
    <text evidence="1">The sequence shown here is derived from an EMBL/GenBank/DDBJ whole genome shotgun (WGS) entry which is preliminary data.</text>
</comment>
<organism evidence="1 2">
    <name type="scientific">Aliidiomarina sanyensis</name>
    <dbReference type="NCBI Taxonomy" id="1249555"/>
    <lineage>
        <taxon>Bacteria</taxon>
        <taxon>Pseudomonadati</taxon>
        <taxon>Pseudomonadota</taxon>
        <taxon>Gammaproteobacteria</taxon>
        <taxon>Alteromonadales</taxon>
        <taxon>Idiomarinaceae</taxon>
        <taxon>Aliidiomarina</taxon>
    </lineage>
</organism>
<protein>
    <submittedName>
        <fullName evidence="1">Uncharacterized protein</fullName>
    </submittedName>
</protein>